<dbReference type="CDD" id="cd00462">
    <property type="entry name" value="PTH"/>
    <property type="match status" value="1"/>
</dbReference>
<dbReference type="GO" id="GO:0006515">
    <property type="term" value="P:protein quality control for misfolded or incompletely synthesized proteins"/>
    <property type="evidence" value="ECO:0007669"/>
    <property type="project" value="UniProtKB-UniRule"/>
</dbReference>
<comment type="subunit">
    <text evidence="7">Monomer.</text>
</comment>
<dbReference type="InterPro" id="IPR036416">
    <property type="entry name" value="Pept_tRNA_hydro_sf"/>
</dbReference>
<dbReference type="AlphaFoldDB" id="A0A1F7U0I8"/>
<evidence type="ECO:0000313" key="11">
    <source>
        <dbReference type="Proteomes" id="UP000177097"/>
    </source>
</evidence>
<dbReference type="EMBL" id="MGDX01000006">
    <property type="protein sequence ID" value="OGL71765.1"/>
    <property type="molecule type" value="Genomic_DNA"/>
</dbReference>
<gene>
    <name evidence="7" type="primary">pth</name>
    <name evidence="10" type="ORF">A3C17_03050</name>
</gene>
<dbReference type="STRING" id="1802389.A3C17_03050"/>
<feature type="binding site" evidence="7">
    <location>
        <position position="104"/>
    </location>
    <ligand>
        <name>tRNA</name>
        <dbReference type="ChEBI" id="CHEBI:17843"/>
    </ligand>
</feature>
<dbReference type="Gene3D" id="3.40.50.1470">
    <property type="entry name" value="Peptidyl-tRNA hydrolase"/>
    <property type="match status" value="1"/>
</dbReference>
<comment type="similarity">
    <text evidence="5 7 9">Belongs to the PTH family.</text>
</comment>
<feature type="active site" description="Proton acceptor" evidence="7">
    <location>
        <position position="18"/>
    </location>
</feature>
<feature type="binding site" evidence="7">
    <location>
        <position position="13"/>
    </location>
    <ligand>
        <name>tRNA</name>
        <dbReference type="ChEBI" id="CHEBI:17843"/>
    </ligand>
</feature>
<keyword evidence="7" id="KW-0963">Cytoplasm</keyword>
<comment type="function">
    <text evidence="7">Catalyzes the release of premature peptidyl moieties from peptidyl-tRNA molecules trapped in stalled 50S ribosomal subunits, and thus maintains levels of free tRNAs and 50S ribosomes.</text>
</comment>
<evidence type="ECO:0000256" key="1">
    <source>
        <dbReference type="ARBA" id="ARBA00013260"/>
    </source>
</evidence>
<keyword evidence="2 7" id="KW-0820">tRNA-binding</keyword>
<dbReference type="InterPro" id="IPR018171">
    <property type="entry name" value="Pept_tRNA_hydro_CS"/>
</dbReference>
<evidence type="ECO:0000256" key="2">
    <source>
        <dbReference type="ARBA" id="ARBA00022555"/>
    </source>
</evidence>
<proteinExistence type="inferred from homology"/>
<dbReference type="InterPro" id="IPR001328">
    <property type="entry name" value="Pept_tRNA_hydro"/>
</dbReference>
<dbReference type="GO" id="GO:0000049">
    <property type="term" value="F:tRNA binding"/>
    <property type="evidence" value="ECO:0007669"/>
    <property type="project" value="UniProtKB-UniRule"/>
</dbReference>
<dbReference type="PROSITE" id="PS01195">
    <property type="entry name" value="PEPT_TRNA_HYDROL_1"/>
    <property type="match status" value="1"/>
</dbReference>
<name>A0A1F7U0I8_9BACT</name>
<sequence>MLVVGLGNPSAKYEHTRHNAGFLALDAFASDWKTQKKAQALVTRTASAVFAKPQTFMNRSGEAVRALCDWFHVPSERCIVVHDDADLPFGDVRVKHGGGTAGHNGLKSITAHLGSEDFWRVRIGIGRPQNPSAPLDRYVLEPWSAEQEAALPDVVKRAATEINRLLNTL</sequence>
<evidence type="ECO:0000256" key="3">
    <source>
        <dbReference type="ARBA" id="ARBA00022801"/>
    </source>
</evidence>
<dbReference type="GO" id="GO:0005737">
    <property type="term" value="C:cytoplasm"/>
    <property type="evidence" value="ECO:0007669"/>
    <property type="project" value="UniProtKB-SubCell"/>
</dbReference>
<feature type="binding site" evidence="7">
    <location>
        <position position="56"/>
    </location>
    <ligand>
        <name>tRNA</name>
        <dbReference type="ChEBI" id="CHEBI:17843"/>
    </ligand>
</feature>
<dbReference type="HAMAP" id="MF_00083">
    <property type="entry name" value="Pept_tRNA_hydro_bact"/>
    <property type="match status" value="1"/>
</dbReference>
<dbReference type="PANTHER" id="PTHR17224">
    <property type="entry name" value="PEPTIDYL-TRNA HYDROLASE"/>
    <property type="match status" value="1"/>
</dbReference>
<comment type="function">
    <text evidence="7">Hydrolyzes ribosome-free peptidyl-tRNAs (with 1 or more amino acids incorporated), which drop off the ribosome during protein synthesis, or as a result of ribosome stalling.</text>
</comment>
<accession>A0A1F7U0I8</accession>
<evidence type="ECO:0000256" key="7">
    <source>
        <dbReference type="HAMAP-Rule" id="MF_00083"/>
    </source>
</evidence>
<feature type="binding site" evidence="7">
    <location>
        <position position="58"/>
    </location>
    <ligand>
        <name>tRNA</name>
        <dbReference type="ChEBI" id="CHEBI:17843"/>
    </ligand>
</feature>
<dbReference type="SUPFAM" id="SSF53178">
    <property type="entry name" value="Peptidyl-tRNA hydrolase-like"/>
    <property type="match status" value="1"/>
</dbReference>
<reference evidence="10 11" key="1">
    <citation type="journal article" date="2016" name="Nat. Commun.">
        <title>Thousands of microbial genomes shed light on interconnected biogeochemical processes in an aquifer system.</title>
        <authorList>
            <person name="Anantharaman K."/>
            <person name="Brown C.T."/>
            <person name="Hug L.A."/>
            <person name="Sharon I."/>
            <person name="Castelle C.J."/>
            <person name="Probst A.J."/>
            <person name="Thomas B.C."/>
            <person name="Singh A."/>
            <person name="Wilkins M.J."/>
            <person name="Karaoz U."/>
            <person name="Brodie E.L."/>
            <person name="Williams K.H."/>
            <person name="Hubbard S.S."/>
            <person name="Banfield J.F."/>
        </authorList>
    </citation>
    <scope>NUCLEOTIDE SEQUENCE [LARGE SCALE GENOMIC DNA]</scope>
</reference>
<evidence type="ECO:0000313" key="10">
    <source>
        <dbReference type="EMBL" id="OGL71765.1"/>
    </source>
</evidence>
<evidence type="ECO:0000256" key="6">
    <source>
        <dbReference type="ARBA" id="ARBA00050038"/>
    </source>
</evidence>
<organism evidence="10 11">
    <name type="scientific">Candidatus Uhrbacteria bacterium RIFCSPHIGHO2_02_FULL_53_13</name>
    <dbReference type="NCBI Taxonomy" id="1802389"/>
    <lineage>
        <taxon>Bacteria</taxon>
        <taxon>Candidatus Uhriibacteriota</taxon>
    </lineage>
</organism>
<protein>
    <recommendedName>
        <fullName evidence="6 7">Peptidyl-tRNA hydrolase</fullName>
        <shortName evidence="7">Pth</shortName>
        <ecNumber evidence="1 7">3.1.1.29</ecNumber>
    </recommendedName>
</protein>
<dbReference type="PROSITE" id="PS01196">
    <property type="entry name" value="PEPT_TRNA_HYDROL_2"/>
    <property type="match status" value="1"/>
</dbReference>
<comment type="catalytic activity">
    <reaction evidence="7 8">
        <text>an N-acyl-L-alpha-aminoacyl-tRNA + H2O = an N-acyl-L-amino acid + a tRNA + H(+)</text>
        <dbReference type="Rhea" id="RHEA:54448"/>
        <dbReference type="Rhea" id="RHEA-COMP:10123"/>
        <dbReference type="Rhea" id="RHEA-COMP:13883"/>
        <dbReference type="ChEBI" id="CHEBI:15377"/>
        <dbReference type="ChEBI" id="CHEBI:15378"/>
        <dbReference type="ChEBI" id="CHEBI:59874"/>
        <dbReference type="ChEBI" id="CHEBI:78442"/>
        <dbReference type="ChEBI" id="CHEBI:138191"/>
        <dbReference type="EC" id="3.1.1.29"/>
    </reaction>
</comment>
<feature type="site" description="Stabilizes the basic form of H active site to accept a proton" evidence="7">
    <location>
        <position position="83"/>
    </location>
</feature>
<dbReference type="PANTHER" id="PTHR17224:SF1">
    <property type="entry name" value="PEPTIDYL-TRNA HYDROLASE"/>
    <property type="match status" value="1"/>
</dbReference>
<dbReference type="Pfam" id="PF01195">
    <property type="entry name" value="Pept_tRNA_hydro"/>
    <property type="match status" value="1"/>
</dbReference>
<evidence type="ECO:0000256" key="4">
    <source>
        <dbReference type="ARBA" id="ARBA00022884"/>
    </source>
</evidence>
<dbReference type="Proteomes" id="UP000177097">
    <property type="component" value="Unassembled WGS sequence"/>
</dbReference>
<dbReference type="GO" id="GO:0004045">
    <property type="term" value="F:peptidyl-tRNA hydrolase activity"/>
    <property type="evidence" value="ECO:0007669"/>
    <property type="project" value="UniProtKB-UniRule"/>
</dbReference>
<evidence type="ECO:0000256" key="8">
    <source>
        <dbReference type="RuleBase" id="RU000673"/>
    </source>
</evidence>
<evidence type="ECO:0000256" key="9">
    <source>
        <dbReference type="RuleBase" id="RU004320"/>
    </source>
</evidence>
<evidence type="ECO:0000256" key="5">
    <source>
        <dbReference type="ARBA" id="ARBA00038063"/>
    </source>
</evidence>
<feature type="site" description="Discriminates between blocked and unblocked aminoacyl-tRNA" evidence="7">
    <location>
        <position position="8"/>
    </location>
</feature>
<keyword evidence="4 7" id="KW-0694">RNA-binding</keyword>
<dbReference type="EC" id="3.1.1.29" evidence="1 7"/>
<dbReference type="FunFam" id="3.40.50.1470:FF:000001">
    <property type="entry name" value="Peptidyl-tRNA hydrolase"/>
    <property type="match status" value="1"/>
</dbReference>
<comment type="caution">
    <text evidence="10">The sequence shown here is derived from an EMBL/GenBank/DDBJ whole genome shotgun (WGS) entry which is preliminary data.</text>
</comment>
<dbReference type="GO" id="GO:0072344">
    <property type="term" value="P:rescue of stalled ribosome"/>
    <property type="evidence" value="ECO:0007669"/>
    <property type="project" value="UniProtKB-UniRule"/>
</dbReference>
<comment type="subcellular location">
    <subcellularLocation>
        <location evidence="7">Cytoplasm</location>
    </subcellularLocation>
</comment>
<keyword evidence="3 7" id="KW-0378">Hydrolase</keyword>
<dbReference type="NCBIfam" id="TIGR00447">
    <property type="entry name" value="pth"/>
    <property type="match status" value="1"/>
</dbReference>